<comment type="caution">
    <text evidence="12">The sequence shown here is derived from an EMBL/GenBank/DDBJ whole genome shotgun (WGS) entry which is preliminary data.</text>
</comment>
<keyword evidence="10 11" id="KW-0961">Cell wall biogenesis/degradation</keyword>
<evidence type="ECO:0000256" key="11">
    <source>
        <dbReference type="HAMAP-Rule" id="MF_02079"/>
    </source>
</evidence>
<feature type="transmembrane region" description="Helical" evidence="11">
    <location>
        <begin position="183"/>
        <end position="202"/>
    </location>
</feature>
<name>A0ABR9E897_9GAMM</name>
<dbReference type="EC" id="2.4.99.28" evidence="11"/>
<dbReference type="EMBL" id="AQGV01000012">
    <property type="protein sequence ID" value="MBE0367214.1"/>
    <property type="molecule type" value="Genomic_DNA"/>
</dbReference>
<feature type="transmembrane region" description="Helical" evidence="11">
    <location>
        <begin position="137"/>
        <end position="154"/>
    </location>
</feature>
<dbReference type="InterPro" id="IPR011923">
    <property type="entry name" value="RodA/MrdB"/>
</dbReference>
<evidence type="ECO:0000256" key="9">
    <source>
        <dbReference type="ARBA" id="ARBA00023136"/>
    </source>
</evidence>
<evidence type="ECO:0000256" key="7">
    <source>
        <dbReference type="ARBA" id="ARBA00022984"/>
    </source>
</evidence>
<evidence type="ECO:0000256" key="6">
    <source>
        <dbReference type="ARBA" id="ARBA00022960"/>
    </source>
</evidence>
<keyword evidence="9 11" id="KW-0472">Membrane</keyword>
<gene>
    <name evidence="11 12" type="primary">rodA</name>
    <name evidence="11" type="synonym">mrdB</name>
    <name evidence="12" type="ORF">PAUR_a0537</name>
</gene>
<evidence type="ECO:0000256" key="1">
    <source>
        <dbReference type="ARBA" id="ARBA00004141"/>
    </source>
</evidence>
<reference evidence="12 13" key="1">
    <citation type="submission" date="2015-03" db="EMBL/GenBank/DDBJ databases">
        <title>Genome sequence of Pseudoalteromonas aurantia.</title>
        <authorList>
            <person name="Xie B.-B."/>
            <person name="Rong J.-C."/>
            <person name="Qin Q.-L."/>
            <person name="Zhang Y.-Z."/>
        </authorList>
    </citation>
    <scope>NUCLEOTIDE SEQUENCE [LARGE SCALE GENOMIC DNA]</scope>
    <source>
        <strain evidence="12 13">208</strain>
    </source>
</reference>
<organism evidence="12 13">
    <name type="scientific">Pseudoalteromonas aurantia 208</name>
    <dbReference type="NCBI Taxonomy" id="1314867"/>
    <lineage>
        <taxon>Bacteria</taxon>
        <taxon>Pseudomonadati</taxon>
        <taxon>Pseudomonadota</taxon>
        <taxon>Gammaproteobacteria</taxon>
        <taxon>Alteromonadales</taxon>
        <taxon>Pseudoalteromonadaceae</taxon>
        <taxon>Pseudoalteromonas</taxon>
    </lineage>
</organism>
<feature type="transmembrane region" description="Helical" evidence="11">
    <location>
        <begin position="338"/>
        <end position="360"/>
    </location>
</feature>
<dbReference type="NCBIfam" id="TIGR02210">
    <property type="entry name" value="rodA_shape"/>
    <property type="match status" value="1"/>
</dbReference>
<evidence type="ECO:0000256" key="2">
    <source>
        <dbReference type="ARBA" id="ARBA00022475"/>
    </source>
</evidence>
<dbReference type="PANTHER" id="PTHR30474">
    <property type="entry name" value="CELL CYCLE PROTEIN"/>
    <property type="match status" value="1"/>
</dbReference>
<dbReference type="PANTHER" id="PTHR30474:SF1">
    <property type="entry name" value="PEPTIDOGLYCAN GLYCOSYLTRANSFERASE MRDB"/>
    <property type="match status" value="1"/>
</dbReference>
<keyword evidence="13" id="KW-1185">Reference proteome</keyword>
<comment type="subcellular location">
    <subcellularLocation>
        <location evidence="11">Cell inner membrane</location>
        <topology evidence="11">Multi-pass membrane protein</topology>
    </subcellularLocation>
    <subcellularLocation>
        <location evidence="1">Membrane</location>
        <topology evidence="1">Multi-pass membrane protein</topology>
    </subcellularLocation>
</comment>
<dbReference type="PROSITE" id="PS00428">
    <property type="entry name" value="FTSW_RODA_SPOVE"/>
    <property type="match status" value="1"/>
</dbReference>
<keyword evidence="3 11" id="KW-0328">Glycosyltransferase</keyword>
<keyword evidence="2 11" id="KW-1003">Cell membrane</keyword>
<evidence type="ECO:0000256" key="4">
    <source>
        <dbReference type="ARBA" id="ARBA00022679"/>
    </source>
</evidence>
<evidence type="ECO:0000256" key="3">
    <source>
        <dbReference type="ARBA" id="ARBA00022676"/>
    </source>
</evidence>
<dbReference type="InterPro" id="IPR001182">
    <property type="entry name" value="FtsW/RodA"/>
</dbReference>
<dbReference type="Proteomes" id="UP000615755">
    <property type="component" value="Unassembled WGS sequence"/>
</dbReference>
<keyword evidence="6 11" id="KW-0133">Cell shape</keyword>
<keyword evidence="8 11" id="KW-1133">Transmembrane helix</keyword>
<feature type="transmembrane region" description="Helical" evidence="11">
    <location>
        <begin position="74"/>
        <end position="94"/>
    </location>
</feature>
<feature type="transmembrane region" description="Helical" evidence="11">
    <location>
        <begin position="272"/>
        <end position="293"/>
    </location>
</feature>
<dbReference type="RefSeq" id="WP_192506672.1">
    <property type="nucleotide sequence ID" value="NZ_AQGV01000012.1"/>
</dbReference>
<feature type="transmembrane region" description="Helical" evidence="11">
    <location>
        <begin position="305"/>
        <end position="332"/>
    </location>
</feature>
<proteinExistence type="inferred from homology"/>
<evidence type="ECO:0000313" key="13">
    <source>
        <dbReference type="Proteomes" id="UP000615755"/>
    </source>
</evidence>
<comment type="pathway">
    <text evidence="11">Cell wall biogenesis; peptidoglycan biosynthesis.</text>
</comment>
<dbReference type="InterPro" id="IPR018365">
    <property type="entry name" value="Cell_cycle_FtsW-rel_CS"/>
</dbReference>
<evidence type="ECO:0000256" key="8">
    <source>
        <dbReference type="ARBA" id="ARBA00022989"/>
    </source>
</evidence>
<keyword evidence="11" id="KW-0997">Cell inner membrane</keyword>
<comment type="function">
    <text evidence="11">Peptidoglycan polymerase that is essential for cell wall elongation.</text>
</comment>
<keyword evidence="7 11" id="KW-0573">Peptidoglycan synthesis</keyword>
<evidence type="ECO:0000256" key="10">
    <source>
        <dbReference type="ARBA" id="ARBA00023316"/>
    </source>
</evidence>
<feature type="transmembrane region" description="Helical" evidence="11">
    <location>
        <begin position="20"/>
        <end position="38"/>
    </location>
</feature>
<protein>
    <recommendedName>
        <fullName evidence="11">Peptidoglycan glycosyltransferase MrdB</fullName>
        <shortName evidence="11">PGT</shortName>
        <ecNumber evidence="11">2.4.99.28</ecNumber>
    </recommendedName>
    <alternativeName>
        <fullName evidence="11">Cell elongation protein RodA</fullName>
    </alternativeName>
    <alternativeName>
        <fullName evidence="11">Cell wall polymerase</fullName>
    </alternativeName>
    <alternativeName>
        <fullName evidence="11">Peptidoglycan polymerase</fullName>
        <shortName evidence="11">PG polymerase</shortName>
    </alternativeName>
</protein>
<dbReference type="HAMAP" id="MF_02079">
    <property type="entry name" value="PGT_RodA"/>
    <property type="match status" value="1"/>
</dbReference>
<evidence type="ECO:0000256" key="5">
    <source>
        <dbReference type="ARBA" id="ARBA00022692"/>
    </source>
</evidence>
<sequence>MIPLNYKRTFWQKVHIDLPLLFALIIMMLGSLTVVYSASGQDINMMTRHATRMASAVIALLFMAQLSPNTLKRIVIPMYIVGLGMLVAVLFVGVSSKGAQRWLDVGITRFQPAEIMKIAVPMMVAWYIGQHRLPPSILNLFIGFTIVMVPTILIKEQPDLGTSILIASSGIFVLFLSGLSWRLIGFAALLMGPAGFAFWSYGMHAYQKQRVLTLFNPESDPLGAGYHIIQSKIAIGSGGIEGKGWLHGTQSQLEFLPERHTDFIFSVLSEEFGLLGVILLLSVYLFIIGRGLYIAVNAQDAFSKLLAGALTMTFFVYIFVNIGMVSGLLPVVGVPLPLISYGGTSMVTLMAGFGIIMAIATDKRMLLKS</sequence>
<comment type="similarity">
    <text evidence="11">Belongs to the SEDS family. MrdB/RodA subfamily.</text>
</comment>
<feature type="transmembrane region" description="Helical" evidence="11">
    <location>
        <begin position="50"/>
        <end position="68"/>
    </location>
</feature>
<feature type="transmembrane region" description="Helical" evidence="11">
    <location>
        <begin position="160"/>
        <end position="176"/>
    </location>
</feature>
<evidence type="ECO:0000313" key="12">
    <source>
        <dbReference type="EMBL" id="MBE0367214.1"/>
    </source>
</evidence>
<dbReference type="Pfam" id="PF01098">
    <property type="entry name" value="FTSW_RODA_SPOVE"/>
    <property type="match status" value="1"/>
</dbReference>
<comment type="catalytic activity">
    <reaction evidence="11">
        <text>[GlcNAc-(1-&gt;4)-Mur2Ac(oyl-L-Ala-gamma-D-Glu-L-Lys-D-Ala-D-Ala)](n)-di-trans,octa-cis-undecaprenyl diphosphate + beta-D-GlcNAc-(1-&gt;4)-Mur2Ac(oyl-L-Ala-gamma-D-Glu-L-Lys-D-Ala-D-Ala)-di-trans,octa-cis-undecaprenyl diphosphate = [GlcNAc-(1-&gt;4)-Mur2Ac(oyl-L-Ala-gamma-D-Glu-L-Lys-D-Ala-D-Ala)](n+1)-di-trans,octa-cis-undecaprenyl diphosphate + di-trans,octa-cis-undecaprenyl diphosphate + H(+)</text>
        <dbReference type="Rhea" id="RHEA:23708"/>
        <dbReference type="Rhea" id="RHEA-COMP:9602"/>
        <dbReference type="Rhea" id="RHEA-COMP:9603"/>
        <dbReference type="ChEBI" id="CHEBI:15378"/>
        <dbReference type="ChEBI" id="CHEBI:58405"/>
        <dbReference type="ChEBI" id="CHEBI:60033"/>
        <dbReference type="ChEBI" id="CHEBI:78435"/>
        <dbReference type="EC" id="2.4.99.28"/>
    </reaction>
</comment>
<accession>A0ABR9E897</accession>
<keyword evidence="4 11" id="KW-0808">Transferase</keyword>
<keyword evidence="5 11" id="KW-0812">Transmembrane</keyword>